<dbReference type="InterPro" id="IPR005814">
    <property type="entry name" value="Aminotrans_3"/>
</dbReference>
<proteinExistence type="inferred from homology"/>
<accession>A0A9P6VME9</accession>
<dbReference type="InterPro" id="IPR015424">
    <property type="entry name" value="PyrdxlP-dep_Trfase"/>
</dbReference>
<dbReference type="Gene3D" id="3.40.640.10">
    <property type="entry name" value="Type I PLP-dependent aspartate aminotransferase-like (Major domain)"/>
    <property type="match status" value="1"/>
</dbReference>
<dbReference type="GO" id="GO:0030170">
    <property type="term" value="F:pyridoxal phosphate binding"/>
    <property type="evidence" value="ECO:0007669"/>
    <property type="project" value="InterPro"/>
</dbReference>
<dbReference type="SUPFAM" id="SSF53383">
    <property type="entry name" value="PLP-dependent transferases"/>
    <property type="match status" value="1"/>
</dbReference>
<dbReference type="GO" id="GO:0008483">
    <property type="term" value="F:transaminase activity"/>
    <property type="evidence" value="ECO:0007669"/>
    <property type="project" value="UniProtKB-KW"/>
</dbReference>
<evidence type="ECO:0000256" key="2">
    <source>
        <dbReference type="ARBA" id="ARBA00022898"/>
    </source>
</evidence>
<evidence type="ECO:0000313" key="5">
    <source>
        <dbReference type="Proteomes" id="UP000785200"/>
    </source>
</evidence>
<dbReference type="PANTHER" id="PTHR43713">
    <property type="entry name" value="GLUTAMATE-1-SEMIALDEHYDE 2,1-AMINOMUTASE"/>
    <property type="match status" value="1"/>
</dbReference>
<keyword evidence="4" id="KW-0032">Aminotransferase</keyword>
<dbReference type="AlphaFoldDB" id="A0A9P6VME9"/>
<dbReference type="Proteomes" id="UP000785200">
    <property type="component" value="Unassembled WGS sequence"/>
</dbReference>
<dbReference type="EMBL" id="VNKQ01000006">
    <property type="protein sequence ID" value="KAG0650394.1"/>
    <property type="molecule type" value="Genomic_DNA"/>
</dbReference>
<gene>
    <name evidence="4" type="ORF">D0Z07_3089</name>
</gene>
<protein>
    <submittedName>
        <fullName evidence="4">Aminotransferase</fullName>
    </submittedName>
</protein>
<dbReference type="OrthoDB" id="425114at2759"/>
<dbReference type="PANTHER" id="PTHR43713:SF3">
    <property type="entry name" value="GLUTAMATE-1-SEMIALDEHYDE 2,1-AMINOMUTASE 1, CHLOROPLASTIC-RELATED"/>
    <property type="match status" value="1"/>
</dbReference>
<dbReference type="InterPro" id="IPR015421">
    <property type="entry name" value="PyrdxlP-dep_Trfase_major"/>
</dbReference>
<evidence type="ECO:0000256" key="1">
    <source>
        <dbReference type="ARBA" id="ARBA00001933"/>
    </source>
</evidence>
<dbReference type="Gene3D" id="3.90.1150.10">
    <property type="entry name" value="Aspartate Aminotransferase, domain 1"/>
    <property type="match status" value="1"/>
</dbReference>
<keyword evidence="5" id="KW-1185">Reference proteome</keyword>
<organism evidence="4 5">
    <name type="scientific">Hyphodiscus hymeniophilus</name>
    <dbReference type="NCBI Taxonomy" id="353542"/>
    <lineage>
        <taxon>Eukaryota</taxon>
        <taxon>Fungi</taxon>
        <taxon>Dikarya</taxon>
        <taxon>Ascomycota</taxon>
        <taxon>Pezizomycotina</taxon>
        <taxon>Leotiomycetes</taxon>
        <taxon>Helotiales</taxon>
        <taxon>Hyphodiscaceae</taxon>
        <taxon>Hyphodiscus</taxon>
    </lineage>
</organism>
<sequence>MPKADSPVTLPVAELAPSKSPSVPCENLDAAIRAARQRFVARNPNSGKLFGKAAEYLPGGNTRTLLYTAPYPVFMKKGEHYQVFDEDGHAYTDFVGELTAGLYGHSHPLIKKTLIDTINNIGLNLGSTIAQETAHAKLICSRFHLDKVRFTNSGTEANLHALAGARKFTGKRKVAVFSGGYHGAVLGFWDGVQENGVDQDDWVIGRYNDAGLAKRLIEKDDIGAVLVEGMQGAGGCIPGTKEFLMQIQESAKKIGAVFILDEVMTSRLGPSGLQAIVGLKPDLTTFGKYLGGGLAFGAFGGREDIMAVYDPRSPGSLAHSGTFNNNTLVMHAGFTALSEIYKPEVAVEFNRVGDSFRTSLQSVSKGTKMSVTGLGSICGIHFSQNGQTEISSRESIEEDMPLKDLFYMELMENGFWINKRGSMALILGTPQSELDRFVECVESFLRRHKSLVSL</sequence>
<comment type="caution">
    <text evidence="4">The sequence shown here is derived from an EMBL/GenBank/DDBJ whole genome shotgun (WGS) entry which is preliminary data.</text>
</comment>
<keyword evidence="2 3" id="KW-0663">Pyridoxal phosphate</keyword>
<evidence type="ECO:0000313" key="4">
    <source>
        <dbReference type="EMBL" id="KAG0650394.1"/>
    </source>
</evidence>
<reference evidence="4" key="1">
    <citation type="submission" date="2019-07" db="EMBL/GenBank/DDBJ databases">
        <title>Hyphodiscus hymeniophilus genome sequencing and assembly.</title>
        <authorList>
            <person name="Kramer G."/>
            <person name="Nodwell J."/>
        </authorList>
    </citation>
    <scope>NUCLEOTIDE SEQUENCE</scope>
    <source>
        <strain evidence="4">ATCC 34498</strain>
    </source>
</reference>
<comment type="similarity">
    <text evidence="3">Belongs to the class-III pyridoxal-phosphate-dependent aminotransferase family.</text>
</comment>
<dbReference type="Pfam" id="PF00202">
    <property type="entry name" value="Aminotran_3"/>
    <property type="match status" value="2"/>
</dbReference>
<dbReference type="InterPro" id="IPR015422">
    <property type="entry name" value="PyrdxlP-dep_Trfase_small"/>
</dbReference>
<keyword evidence="4" id="KW-0808">Transferase</keyword>
<name>A0A9P6VME9_9HELO</name>
<comment type="cofactor">
    <cofactor evidence="1">
        <name>pyridoxal 5'-phosphate</name>
        <dbReference type="ChEBI" id="CHEBI:597326"/>
    </cofactor>
</comment>
<evidence type="ECO:0000256" key="3">
    <source>
        <dbReference type="RuleBase" id="RU003560"/>
    </source>
</evidence>